<sequence length="125" mass="13808">MGQNSVLFIAGPAEAVYSNDVCYRYRPDTNIRYLTGYEDPACLMLGAAGLTLFVEARDTERERWTGPRPGPEGAAERYGAEQGLALDQWPAKLEEALKNAKVVYYDPSLDPRAEVRVHELLSASG</sequence>
<evidence type="ECO:0000259" key="4">
    <source>
        <dbReference type="SMART" id="SM01011"/>
    </source>
</evidence>
<dbReference type="InterPro" id="IPR029149">
    <property type="entry name" value="Creatin/AminoP/Spt16_N"/>
</dbReference>
<dbReference type="Pfam" id="PF05195">
    <property type="entry name" value="AMP_N"/>
    <property type="match status" value="1"/>
</dbReference>
<protein>
    <recommendedName>
        <fullName evidence="4">Aminopeptidase P N-terminal domain-containing protein</fullName>
    </recommendedName>
</protein>
<feature type="non-terminal residue" evidence="5">
    <location>
        <position position="125"/>
    </location>
</feature>
<evidence type="ECO:0000256" key="3">
    <source>
        <dbReference type="ARBA" id="ARBA00022801"/>
    </source>
</evidence>
<keyword evidence="2" id="KW-0479">Metal-binding</keyword>
<evidence type="ECO:0000256" key="2">
    <source>
        <dbReference type="ARBA" id="ARBA00022723"/>
    </source>
</evidence>
<dbReference type="PANTHER" id="PTHR43226:SF4">
    <property type="entry name" value="XAA-PRO AMINOPEPTIDASE 3"/>
    <property type="match status" value="1"/>
</dbReference>
<feature type="domain" description="Aminopeptidase P N-terminal" evidence="4">
    <location>
        <begin position="1"/>
        <end position="114"/>
    </location>
</feature>
<reference evidence="5" key="1">
    <citation type="submission" date="2018-05" db="EMBL/GenBank/DDBJ databases">
        <authorList>
            <person name="Lanie J.A."/>
            <person name="Ng W.-L."/>
            <person name="Kazmierczak K.M."/>
            <person name="Andrzejewski T.M."/>
            <person name="Davidsen T.M."/>
            <person name="Wayne K.J."/>
            <person name="Tettelin H."/>
            <person name="Glass J.I."/>
            <person name="Rusch D."/>
            <person name="Podicherti R."/>
            <person name="Tsui H.-C.T."/>
            <person name="Winkler M.E."/>
        </authorList>
    </citation>
    <scope>NUCLEOTIDE SEQUENCE</scope>
</reference>
<dbReference type="GO" id="GO:0030145">
    <property type="term" value="F:manganese ion binding"/>
    <property type="evidence" value="ECO:0007669"/>
    <property type="project" value="InterPro"/>
</dbReference>
<comment type="similarity">
    <text evidence="1">Belongs to the peptidase M24B family.</text>
</comment>
<dbReference type="EMBL" id="UINC01176043">
    <property type="protein sequence ID" value="SVD82984.1"/>
    <property type="molecule type" value="Genomic_DNA"/>
</dbReference>
<dbReference type="InterPro" id="IPR007865">
    <property type="entry name" value="Aminopep_P_N"/>
</dbReference>
<dbReference type="AlphaFoldDB" id="A0A382YIC6"/>
<accession>A0A382YIC6</accession>
<evidence type="ECO:0000256" key="1">
    <source>
        <dbReference type="ARBA" id="ARBA00008766"/>
    </source>
</evidence>
<dbReference type="SUPFAM" id="SSF53092">
    <property type="entry name" value="Creatinase/prolidase N-terminal domain"/>
    <property type="match status" value="1"/>
</dbReference>
<proteinExistence type="inferred from homology"/>
<dbReference type="GO" id="GO:0070006">
    <property type="term" value="F:metalloaminopeptidase activity"/>
    <property type="evidence" value="ECO:0007669"/>
    <property type="project" value="InterPro"/>
</dbReference>
<evidence type="ECO:0000313" key="5">
    <source>
        <dbReference type="EMBL" id="SVD82984.1"/>
    </source>
</evidence>
<dbReference type="InterPro" id="IPR052433">
    <property type="entry name" value="X-Pro_dipept-like"/>
</dbReference>
<name>A0A382YIC6_9ZZZZ</name>
<keyword evidence="3" id="KW-0378">Hydrolase</keyword>
<dbReference type="GO" id="GO:0006508">
    <property type="term" value="P:proteolysis"/>
    <property type="evidence" value="ECO:0007669"/>
    <property type="project" value="TreeGrafter"/>
</dbReference>
<dbReference type="PANTHER" id="PTHR43226">
    <property type="entry name" value="XAA-PRO AMINOPEPTIDASE 3"/>
    <property type="match status" value="1"/>
</dbReference>
<dbReference type="Gene3D" id="3.40.350.10">
    <property type="entry name" value="Creatinase/prolidase N-terminal domain"/>
    <property type="match status" value="1"/>
</dbReference>
<dbReference type="SMART" id="SM01011">
    <property type="entry name" value="AMP_N"/>
    <property type="match status" value="1"/>
</dbReference>
<organism evidence="5">
    <name type="scientific">marine metagenome</name>
    <dbReference type="NCBI Taxonomy" id="408172"/>
    <lineage>
        <taxon>unclassified sequences</taxon>
        <taxon>metagenomes</taxon>
        <taxon>ecological metagenomes</taxon>
    </lineage>
</organism>
<gene>
    <name evidence="5" type="ORF">METZ01_LOCUS435838</name>
</gene>